<name>A0A367JF92_RHIAZ</name>
<dbReference type="AlphaFoldDB" id="A0A367JF92"/>
<comment type="caution">
    <text evidence="2">The sequence shown here is derived from an EMBL/GenBank/DDBJ whole genome shotgun (WGS) entry which is preliminary data.</text>
</comment>
<accession>A0A367JF92</accession>
<proteinExistence type="predicted"/>
<sequence length="164" mass="18740">MFKGLGEFAGQCTAPKMYTDKLKLALMAKLHLNFFTKKTGKDDIFVPFLLIMGFECQLLMLRLAQAKLYYLEEVGRSSFPISKKEIDEVVIKEMVNLLTFTRDRALHLRQQMLDSRLSPVVVNIDWCTDVVWPSGKKVPAVVAEEDGEGDDDEDEDNEDDNEED</sequence>
<feature type="region of interest" description="Disordered" evidence="1">
    <location>
        <begin position="138"/>
        <end position="164"/>
    </location>
</feature>
<feature type="compositionally biased region" description="Acidic residues" evidence="1">
    <location>
        <begin position="143"/>
        <end position="164"/>
    </location>
</feature>
<protein>
    <submittedName>
        <fullName evidence="2">Uncharacterized protein</fullName>
    </submittedName>
</protein>
<dbReference type="OrthoDB" id="2270203at2759"/>
<evidence type="ECO:0000256" key="1">
    <source>
        <dbReference type="SAM" id="MobiDB-lite"/>
    </source>
</evidence>
<organism evidence="2 3">
    <name type="scientific">Rhizopus azygosporus</name>
    <name type="common">Rhizopus microsporus var. azygosporus</name>
    <dbReference type="NCBI Taxonomy" id="86630"/>
    <lineage>
        <taxon>Eukaryota</taxon>
        <taxon>Fungi</taxon>
        <taxon>Fungi incertae sedis</taxon>
        <taxon>Mucoromycota</taxon>
        <taxon>Mucoromycotina</taxon>
        <taxon>Mucoromycetes</taxon>
        <taxon>Mucorales</taxon>
        <taxon>Mucorineae</taxon>
        <taxon>Rhizopodaceae</taxon>
        <taxon>Rhizopus</taxon>
    </lineage>
</organism>
<keyword evidence="3" id="KW-1185">Reference proteome</keyword>
<evidence type="ECO:0000313" key="3">
    <source>
        <dbReference type="Proteomes" id="UP000252139"/>
    </source>
</evidence>
<evidence type="ECO:0000313" key="2">
    <source>
        <dbReference type="EMBL" id="RCH88632.1"/>
    </source>
</evidence>
<gene>
    <name evidence="2" type="ORF">CU097_010665</name>
</gene>
<dbReference type="Proteomes" id="UP000252139">
    <property type="component" value="Unassembled WGS sequence"/>
</dbReference>
<dbReference type="EMBL" id="PJQL01001432">
    <property type="protein sequence ID" value="RCH88632.1"/>
    <property type="molecule type" value="Genomic_DNA"/>
</dbReference>
<reference evidence="2 3" key="1">
    <citation type="journal article" date="2018" name="G3 (Bethesda)">
        <title>Phylogenetic and Phylogenomic Definition of Rhizopus Species.</title>
        <authorList>
            <person name="Gryganskyi A.P."/>
            <person name="Golan J."/>
            <person name="Dolatabadi S."/>
            <person name="Mondo S."/>
            <person name="Robb S."/>
            <person name="Idnurm A."/>
            <person name="Muszewska A."/>
            <person name="Steczkiewicz K."/>
            <person name="Masonjones S."/>
            <person name="Liao H.L."/>
            <person name="Gajdeczka M.T."/>
            <person name="Anike F."/>
            <person name="Vuek A."/>
            <person name="Anishchenko I.M."/>
            <person name="Voigt K."/>
            <person name="de Hoog G.S."/>
            <person name="Smith M.E."/>
            <person name="Heitman J."/>
            <person name="Vilgalys R."/>
            <person name="Stajich J.E."/>
        </authorList>
    </citation>
    <scope>NUCLEOTIDE SEQUENCE [LARGE SCALE GENOMIC DNA]</scope>
    <source>
        <strain evidence="2 3">CBS 357.93</strain>
    </source>
</reference>